<sequence length="187" mass="21931">MTTLVPIELIASKIYLMRSVKVMLDRDLAELYGVETKVLKQAVRRNIDRFPADFMFEMTKTEFEDWRSQFVTSKSDKMGLRYKPMAFTEQGVAMLSSVLGSKRAIQVNIQIMRAFTKLRKMLSTHKDLKRKIESMEKKYDQQFQVVFEAIKQLLETDEKPKKKIGFTVKEKQKAYGKRNKRTKALDS</sequence>
<name>A0A8J6NZC2_9BACT</name>
<gene>
    <name evidence="3" type="ORF">H8E23_16205</name>
</gene>
<protein>
    <submittedName>
        <fullName evidence="3">ORF6N domain-containing protein</fullName>
    </submittedName>
</protein>
<dbReference type="Pfam" id="PF10543">
    <property type="entry name" value="ORF6N"/>
    <property type="match status" value="1"/>
</dbReference>
<reference evidence="3 4" key="1">
    <citation type="submission" date="2020-08" db="EMBL/GenBank/DDBJ databases">
        <title>Bridging the membrane lipid divide: bacteria of the FCB group superphylum have the potential to synthesize archaeal ether lipids.</title>
        <authorList>
            <person name="Villanueva L."/>
            <person name="Von Meijenfeldt F.A.B."/>
            <person name="Westbye A.B."/>
            <person name="Yadav S."/>
            <person name="Hopmans E.C."/>
            <person name="Dutilh B.E."/>
            <person name="Sinninghe Damste J.S."/>
        </authorList>
    </citation>
    <scope>NUCLEOTIDE SEQUENCE [LARGE SCALE GENOMIC DNA]</scope>
    <source>
        <strain evidence="3">NIOZ-UU30</strain>
    </source>
</reference>
<accession>A0A8J6NZC2</accession>
<evidence type="ECO:0000313" key="4">
    <source>
        <dbReference type="Proteomes" id="UP000603434"/>
    </source>
</evidence>
<evidence type="ECO:0000259" key="2">
    <source>
        <dbReference type="Pfam" id="PF10543"/>
    </source>
</evidence>
<dbReference type="InterPro" id="IPR018873">
    <property type="entry name" value="KilA-N_DNA-bd_domain"/>
</dbReference>
<comment type="caution">
    <text evidence="3">The sequence shown here is derived from an EMBL/GenBank/DDBJ whole genome shotgun (WGS) entry which is preliminary data.</text>
</comment>
<dbReference type="EMBL" id="JACNJH010000234">
    <property type="protein sequence ID" value="MBC8362928.1"/>
    <property type="molecule type" value="Genomic_DNA"/>
</dbReference>
<feature type="coiled-coil region" evidence="1">
    <location>
        <begin position="118"/>
        <end position="145"/>
    </location>
</feature>
<organism evidence="3 4">
    <name type="scientific">Candidatus Desulfatibia profunda</name>
    <dbReference type="NCBI Taxonomy" id="2841695"/>
    <lineage>
        <taxon>Bacteria</taxon>
        <taxon>Pseudomonadati</taxon>
        <taxon>Thermodesulfobacteriota</taxon>
        <taxon>Desulfobacteria</taxon>
        <taxon>Desulfobacterales</taxon>
        <taxon>Desulfobacterales incertae sedis</taxon>
        <taxon>Candidatus Desulfatibia</taxon>
    </lineage>
</organism>
<dbReference type="Proteomes" id="UP000603434">
    <property type="component" value="Unassembled WGS sequence"/>
</dbReference>
<evidence type="ECO:0000256" key="1">
    <source>
        <dbReference type="SAM" id="Coils"/>
    </source>
</evidence>
<evidence type="ECO:0000313" key="3">
    <source>
        <dbReference type="EMBL" id="MBC8362928.1"/>
    </source>
</evidence>
<proteinExistence type="predicted"/>
<keyword evidence="1" id="KW-0175">Coiled coil</keyword>
<dbReference type="AlphaFoldDB" id="A0A8J6NZC2"/>
<feature type="domain" description="KilA-N DNA-binding" evidence="2">
    <location>
        <begin position="12"/>
        <end position="98"/>
    </location>
</feature>